<evidence type="ECO:0000313" key="3">
    <source>
        <dbReference type="Proteomes" id="UP001476798"/>
    </source>
</evidence>
<comment type="caution">
    <text evidence="2">The sequence shown here is derived from an EMBL/GenBank/DDBJ whole genome shotgun (WGS) entry which is preliminary data.</text>
</comment>
<sequence length="96" mass="10214">MGDGLRLFPLLHFRGVHLLPEGQQSVGGLGAAVALSLGRTEALQQRGGHGVDPRCFLLHLLLNVVLYDVAVVVLPHPGRSRGTTEDGTVCKQPRNG</sequence>
<name>A0ABV0N0B3_9TELE</name>
<evidence type="ECO:0000313" key="2">
    <source>
        <dbReference type="EMBL" id="MEQ2164531.1"/>
    </source>
</evidence>
<protein>
    <submittedName>
        <fullName evidence="2">Uncharacterized protein</fullName>
    </submittedName>
</protein>
<organism evidence="2 3">
    <name type="scientific">Goodea atripinnis</name>
    <dbReference type="NCBI Taxonomy" id="208336"/>
    <lineage>
        <taxon>Eukaryota</taxon>
        <taxon>Metazoa</taxon>
        <taxon>Chordata</taxon>
        <taxon>Craniata</taxon>
        <taxon>Vertebrata</taxon>
        <taxon>Euteleostomi</taxon>
        <taxon>Actinopterygii</taxon>
        <taxon>Neopterygii</taxon>
        <taxon>Teleostei</taxon>
        <taxon>Neoteleostei</taxon>
        <taxon>Acanthomorphata</taxon>
        <taxon>Ovalentaria</taxon>
        <taxon>Atherinomorphae</taxon>
        <taxon>Cyprinodontiformes</taxon>
        <taxon>Goodeidae</taxon>
        <taxon>Goodea</taxon>
    </lineage>
</organism>
<feature type="region of interest" description="Disordered" evidence="1">
    <location>
        <begin position="76"/>
        <end position="96"/>
    </location>
</feature>
<gene>
    <name evidence="2" type="ORF">GOODEAATRI_007661</name>
</gene>
<accession>A0ABV0N0B3</accession>
<proteinExistence type="predicted"/>
<keyword evidence="3" id="KW-1185">Reference proteome</keyword>
<reference evidence="2 3" key="1">
    <citation type="submission" date="2021-06" db="EMBL/GenBank/DDBJ databases">
        <authorList>
            <person name="Palmer J.M."/>
        </authorList>
    </citation>
    <scope>NUCLEOTIDE SEQUENCE [LARGE SCALE GENOMIC DNA]</scope>
    <source>
        <strain evidence="2 3">GA_2019</strain>
        <tissue evidence="2">Muscle</tissue>
    </source>
</reference>
<dbReference type="EMBL" id="JAHRIO010020384">
    <property type="protein sequence ID" value="MEQ2164531.1"/>
    <property type="molecule type" value="Genomic_DNA"/>
</dbReference>
<dbReference type="Proteomes" id="UP001476798">
    <property type="component" value="Unassembled WGS sequence"/>
</dbReference>
<evidence type="ECO:0000256" key="1">
    <source>
        <dbReference type="SAM" id="MobiDB-lite"/>
    </source>
</evidence>